<evidence type="ECO:0000256" key="1">
    <source>
        <dbReference type="SAM" id="Coils"/>
    </source>
</evidence>
<reference evidence="2 3" key="1">
    <citation type="submission" date="2021-03" db="EMBL/GenBank/DDBJ databases">
        <title>Genomic Encyclopedia of Type Strains, Phase IV (KMG-IV): sequencing the most valuable type-strain genomes for metagenomic binning, comparative biology and taxonomic classification.</title>
        <authorList>
            <person name="Goeker M."/>
        </authorList>
    </citation>
    <scope>NUCLEOTIDE SEQUENCE [LARGE SCALE GENOMIC DNA]</scope>
    <source>
        <strain evidence="2 3">DSM 26048</strain>
    </source>
</reference>
<name>A0ABS4IVB6_9BACL</name>
<comment type="caution">
    <text evidence="2">The sequence shown here is derived from an EMBL/GenBank/DDBJ whole genome shotgun (WGS) entry which is preliminary data.</text>
</comment>
<accession>A0ABS4IVB6</accession>
<organism evidence="2 3">
    <name type="scientific">Paenibacillus eucommiae</name>
    <dbReference type="NCBI Taxonomy" id="1355755"/>
    <lineage>
        <taxon>Bacteria</taxon>
        <taxon>Bacillati</taxon>
        <taxon>Bacillota</taxon>
        <taxon>Bacilli</taxon>
        <taxon>Bacillales</taxon>
        <taxon>Paenibacillaceae</taxon>
        <taxon>Paenibacillus</taxon>
    </lineage>
</organism>
<keyword evidence="1" id="KW-0175">Coiled coil</keyword>
<keyword evidence="3" id="KW-1185">Reference proteome</keyword>
<proteinExistence type="predicted"/>
<protein>
    <recommendedName>
        <fullName evidence="4">DUF3450 domain-containing protein</fullName>
    </recommendedName>
</protein>
<dbReference type="RefSeq" id="WP_209972269.1">
    <property type="nucleotide sequence ID" value="NZ_JAGGLB010000009.1"/>
</dbReference>
<evidence type="ECO:0000313" key="3">
    <source>
        <dbReference type="Proteomes" id="UP001519287"/>
    </source>
</evidence>
<sequence length="226" mass="25904">MKSILKNKRLVVFALLVLILICVIVLQQREIKSLGKQVVETNNALKEKEQLAFKYKNEIATKENDALKLKADFELEKKGLNEQLSELKLVSTNLGDELTRLRSVMHKALLDGSERAPIVESSIPVDMLSVILNLYDAMQRDDIEKFKAIDVKGILSSRYENRDNIEKILWIRHDPESRAKAFKNDFGPESEVDLLEVIFLYKGGSTADPNYAMVKEHGKWVIFRED</sequence>
<dbReference type="EMBL" id="JAGGLB010000009">
    <property type="protein sequence ID" value="MBP1991517.1"/>
    <property type="molecule type" value="Genomic_DNA"/>
</dbReference>
<evidence type="ECO:0008006" key="4">
    <source>
        <dbReference type="Google" id="ProtNLM"/>
    </source>
</evidence>
<evidence type="ECO:0000313" key="2">
    <source>
        <dbReference type="EMBL" id="MBP1991517.1"/>
    </source>
</evidence>
<dbReference type="Proteomes" id="UP001519287">
    <property type="component" value="Unassembled WGS sequence"/>
</dbReference>
<gene>
    <name evidence="2" type="ORF">J2Z66_003124</name>
</gene>
<feature type="coiled-coil region" evidence="1">
    <location>
        <begin position="31"/>
        <end position="90"/>
    </location>
</feature>